<accession>A0A654M0G5</accession>
<gene>
    <name evidence="1" type="ORF">NMY3_01786</name>
</gene>
<proteinExistence type="predicted"/>
<sequence>MRSEGELQEKYEQLTVIINRKKMDTSRLDGEKTTSLLIAYCVLYNLKFFSWMRMCLDMFITIIERALCTSANHFR</sequence>
<keyword evidence="2" id="KW-1185">Reference proteome</keyword>
<protein>
    <submittedName>
        <fullName evidence="1">Uncharacterized protein</fullName>
    </submittedName>
</protein>
<dbReference type="KEGG" id="taa:NMY3_01786"/>
<reference evidence="2" key="1">
    <citation type="submission" date="2015-10" db="EMBL/GenBank/DDBJ databases">
        <title>Niche specialization of a soil ammonia-oxidizing archaeon, Candidatus Nitrosocosmicus oleophilus.</title>
        <authorList>
            <person name="Jung M.-Y."/>
            <person name="Rhee S.-K."/>
        </authorList>
    </citation>
    <scope>NUCLEOTIDE SEQUENCE [LARGE SCALE GENOMIC DNA]</scope>
    <source>
        <strain evidence="2">MY3</strain>
    </source>
</reference>
<evidence type="ECO:0000313" key="1">
    <source>
        <dbReference type="EMBL" id="ALI35989.1"/>
    </source>
</evidence>
<dbReference type="EMBL" id="CP012850">
    <property type="protein sequence ID" value="ALI35989.1"/>
    <property type="molecule type" value="Genomic_DNA"/>
</dbReference>
<dbReference type="Proteomes" id="UP000058925">
    <property type="component" value="Chromosome"/>
</dbReference>
<organism evidence="1 2">
    <name type="scientific">Candidatus Nitrosocosmicus oleophilus</name>
    <dbReference type="NCBI Taxonomy" id="1353260"/>
    <lineage>
        <taxon>Archaea</taxon>
        <taxon>Nitrososphaerota</taxon>
        <taxon>Nitrososphaeria</taxon>
        <taxon>Nitrososphaerales</taxon>
        <taxon>Nitrososphaeraceae</taxon>
        <taxon>Candidatus Nitrosocosmicus</taxon>
    </lineage>
</organism>
<evidence type="ECO:0000313" key="2">
    <source>
        <dbReference type="Proteomes" id="UP000058925"/>
    </source>
</evidence>
<dbReference type="AlphaFoldDB" id="A0A654M0G5"/>
<name>A0A654M0G5_9ARCH</name>